<dbReference type="RefSeq" id="WP_129455599.1">
    <property type="nucleotide sequence ID" value="NZ_JACXYX010000002.1"/>
</dbReference>
<feature type="region of interest" description="Disordered" evidence="1">
    <location>
        <begin position="27"/>
        <end position="96"/>
    </location>
</feature>
<comment type="caution">
    <text evidence="2">The sequence shown here is derived from an EMBL/GenBank/DDBJ whole genome shotgun (WGS) entry which is preliminary data.</text>
</comment>
<gene>
    <name evidence="2" type="ORF">EUA07_12975</name>
</gene>
<evidence type="ECO:0000313" key="3">
    <source>
        <dbReference type="Proteomes" id="UP000293291"/>
    </source>
</evidence>
<organism evidence="2 3">
    <name type="scientific">Nocardioides ganghwensis</name>
    <dbReference type="NCBI Taxonomy" id="252230"/>
    <lineage>
        <taxon>Bacteria</taxon>
        <taxon>Bacillati</taxon>
        <taxon>Actinomycetota</taxon>
        <taxon>Actinomycetes</taxon>
        <taxon>Propionibacteriales</taxon>
        <taxon>Nocardioidaceae</taxon>
        <taxon>Nocardioides</taxon>
    </lineage>
</organism>
<proteinExistence type="predicted"/>
<dbReference type="Proteomes" id="UP000293291">
    <property type="component" value="Unassembled WGS sequence"/>
</dbReference>
<sequence length="96" mass="10242">MDIISTVRACLVAASFGVASLTLSSCGDEVSPPAQDIGVELPEPATQPFEPPEPTTRHYEPACNTRAAVRPCPEPNPAGSGTRNRMDFNDEFEPGR</sequence>
<name>A0A4Q2SAM8_9ACTN</name>
<reference evidence="2 3" key="1">
    <citation type="submission" date="2019-01" db="EMBL/GenBank/DDBJ databases">
        <title>Novel species of Nocardioides.</title>
        <authorList>
            <person name="Liu Q."/>
            <person name="Xin Y.-H."/>
        </authorList>
    </citation>
    <scope>NUCLEOTIDE SEQUENCE [LARGE SCALE GENOMIC DNA]</scope>
    <source>
        <strain evidence="2 3">CGMCC 4.6875</strain>
    </source>
</reference>
<protein>
    <submittedName>
        <fullName evidence="2">Uncharacterized protein</fullName>
    </submittedName>
</protein>
<dbReference type="OrthoDB" id="9984994at2"/>
<keyword evidence="3" id="KW-1185">Reference proteome</keyword>
<accession>A0A4Q2SAM8</accession>
<evidence type="ECO:0000313" key="2">
    <source>
        <dbReference type="EMBL" id="RYC00913.1"/>
    </source>
</evidence>
<dbReference type="EMBL" id="SDWU01000013">
    <property type="protein sequence ID" value="RYC00913.1"/>
    <property type="molecule type" value="Genomic_DNA"/>
</dbReference>
<evidence type="ECO:0000256" key="1">
    <source>
        <dbReference type="SAM" id="MobiDB-lite"/>
    </source>
</evidence>
<feature type="compositionally biased region" description="Basic and acidic residues" evidence="1">
    <location>
        <begin position="84"/>
        <end position="96"/>
    </location>
</feature>
<dbReference type="AlphaFoldDB" id="A0A4Q2SAM8"/>